<feature type="region of interest" description="Disordered" evidence="1">
    <location>
        <begin position="112"/>
        <end position="135"/>
    </location>
</feature>
<dbReference type="EMBL" id="FNJB01000001">
    <property type="protein sequence ID" value="SDN90414.1"/>
    <property type="molecule type" value="Genomic_DNA"/>
</dbReference>
<evidence type="ECO:0000313" key="3">
    <source>
        <dbReference type="Proteomes" id="UP000199651"/>
    </source>
</evidence>
<evidence type="ECO:0000256" key="1">
    <source>
        <dbReference type="SAM" id="MobiDB-lite"/>
    </source>
</evidence>
<feature type="compositionally biased region" description="Basic and acidic residues" evidence="1">
    <location>
        <begin position="119"/>
        <end position="135"/>
    </location>
</feature>
<accession>A0A1H0F722</accession>
<feature type="region of interest" description="Disordered" evidence="1">
    <location>
        <begin position="1"/>
        <end position="97"/>
    </location>
</feature>
<sequence length="370" mass="40536">MDSPSGSQRKVHWENKIGRPEVDDEPLPVGVAEELDALSAEFAASEPEPVDTPRQPGRSPARPQRRVSWENNGKERIERPRPADEQPSGESDDEPLPEGVAEELEALSAAFAASGPEPVDTHRQPRAEPGDARREAVADRYIERTRGDGGLLARTVLVGSSSVESAVAPGLVEYSFANTIGGSLVAGDLLPDDTFLAVKGNQVGETLRKQLTYRRSRRFLLQDKVIGARGATVQIGIACRFVNYKVDYYAEIAHRRKDETTGKYENTTRVVPLRIRPSGSDKSEQFVGLDLLRIGTTNSTSVRFTFDLKMAQTEGAVEGSSYPRALLTWRAEHTGSPLMSPGPVSGHIEIDLQNRKLVPDLPTGKYLEGW</sequence>
<keyword evidence="3" id="KW-1185">Reference proteome</keyword>
<name>A0A1H0F722_9PSEU</name>
<dbReference type="Proteomes" id="UP000199651">
    <property type="component" value="Unassembled WGS sequence"/>
</dbReference>
<organism evidence="2 3">
    <name type="scientific">Actinokineospora alba</name>
    <dbReference type="NCBI Taxonomy" id="504798"/>
    <lineage>
        <taxon>Bacteria</taxon>
        <taxon>Bacillati</taxon>
        <taxon>Actinomycetota</taxon>
        <taxon>Actinomycetes</taxon>
        <taxon>Pseudonocardiales</taxon>
        <taxon>Pseudonocardiaceae</taxon>
        <taxon>Actinokineospora</taxon>
    </lineage>
</organism>
<dbReference type="STRING" id="504798.SAMN05421871_103614"/>
<feature type="compositionally biased region" description="Basic and acidic residues" evidence="1">
    <location>
        <begin position="11"/>
        <end position="21"/>
    </location>
</feature>
<gene>
    <name evidence="2" type="ORF">SAMN05192558_101256</name>
</gene>
<reference evidence="3" key="1">
    <citation type="submission" date="2016-10" db="EMBL/GenBank/DDBJ databases">
        <authorList>
            <person name="Varghese N."/>
            <person name="Submissions S."/>
        </authorList>
    </citation>
    <scope>NUCLEOTIDE SEQUENCE [LARGE SCALE GENOMIC DNA]</scope>
    <source>
        <strain evidence="3">IBRC-M 10655</strain>
    </source>
</reference>
<feature type="compositionally biased region" description="Basic and acidic residues" evidence="1">
    <location>
        <begin position="72"/>
        <end position="84"/>
    </location>
</feature>
<proteinExistence type="predicted"/>
<dbReference type="AlphaFoldDB" id="A0A1H0F722"/>
<evidence type="ECO:0000313" key="2">
    <source>
        <dbReference type="EMBL" id="SDN90414.1"/>
    </source>
</evidence>
<protein>
    <submittedName>
        <fullName evidence="2">Uncharacterized protein</fullName>
    </submittedName>
</protein>
<dbReference type="RefSeq" id="WP_133794740.1">
    <property type="nucleotide sequence ID" value="NZ_FNDV01000003.1"/>
</dbReference>